<dbReference type="SUPFAM" id="SSF47473">
    <property type="entry name" value="EF-hand"/>
    <property type="match status" value="1"/>
</dbReference>
<dbReference type="PANTHER" id="PTHR20875:SF0">
    <property type="entry name" value="GH12158P"/>
    <property type="match status" value="1"/>
</dbReference>
<dbReference type="Pfam" id="PF13499">
    <property type="entry name" value="EF-hand_7"/>
    <property type="match status" value="2"/>
</dbReference>
<keyword evidence="1" id="KW-0106">Calcium</keyword>
<dbReference type="InterPro" id="IPR052603">
    <property type="entry name" value="EFCB6"/>
</dbReference>
<reference evidence="3" key="1">
    <citation type="journal article" date="2022" name="bioRxiv">
        <title>Genomics of Preaxostyla Flagellates Illuminates Evolutionary Transitions and the Path Towards Mitochondrial Loss.</title>
        <authorList>
            <person name="Novak L.V.F."/>
            <person name="Treitli S.C."/>
            <person name="Pyrih J."/>
            <person name="Halakuc P."/>
            <person name="Pipaliya S.V."/>
            <person name="Vacek V."/>
            <person name="Brzon O."/>
            <person name="Soukal P."/>
            <person name="Eme L."/>
            <person name="Dacks J.B."/>
            <person name="Karnkowska A."/>
            <person name="Elias M."/>
            <person name="Hampl V."/>
        </authorList>
    </citation>
    <scope>NUCLEOTIDE SEQUENCE</scope>
    <source>
        <strain evidence="3">RCP-MX</strain>
    </source>
</reference>
<protein>
    <submittedName>
        <fullName evidence="3">Radial spoke protein 7</fullName>
    </submittedName>
</protein>
<dbReference type="InterPro" id="IPR011992">
    <property type="entry name" value="EF-hand-dom_pair"/>
</dbReference>
<dbReference type="PROSITE" id="PS00018">
    <property type="entry name" value="EF_HAND_1"/>
    <property type="match status" value="2"/>
</dbReference>
<dbReference type="SUPFAM" id="SSF47391">
    <property type="entry name" value="Dimerization-anchoring domain of cAMP-dependent PK regulatory subunit"/>
    <property type="match status" value="1"/>
</dbReference>
<keyword evidence="4" id="KW-1185">Reference proteome</keyword>
<dbReference type="SMART" id="SM00394">
    <property type="entry name" value="RIIa"/>
    <property type="match status" value="1"/>
</dbReference>
<feature type="domain" description="EF-hand" evidence="2">
    <location>
        <begin position="53"/>
        <end position="88"/>
    </location>
</feature>
<name>A0ABQ8UDY9_9EUKA</name>
<dbReference type="InterPro" id="IPR002048">
    <property type="entry name" value="EF_hand_dom"/>
</dbReference>
<dbReference type="SMART" id="SM00054">
    <property type="entry name" value="EFh"/>
    <property type="match status" value="4"/>
</dbReference>
<evidence type="ECO:0000313" key="4">
    <source>
        <dbReference type="Proteomes" id="UP001141327"/>
    </source>
</evidence>
<dbReference type="PANTHER" id="PTHR20875">
    <property type="entry name" value="EF-HAND CALCIUM-BINDING DOMAIN-CONTAINING PROTEIN 6-RELATED"/>
    <property type="match status" value="1"/>
</dbReference>
<dbReference type="InterPro" id="IPR003117">
    <property type="entry name" value="cAMP_dep_PK_reg_su_I/II_a/b"/>
</dbReference>
<evidence type="ECO:0000313" key="3">
    <source>
        <dbReference type="EMBL" id="KAJ4456091.1"/>
    </source>
</evidence>
<comment type="caution">
    <text evidence="3">The sequence shown here is derived from an EMBL/GenBank/DDBJ whole genome shotgun (WGS) entry which is preliminary data.</text>
</comment>
<gene>
    <name evidence="3" type="ORF">PAPYR_8777</name>
</gene>
<dbReference type="InterPro" id="IPR018247">
    <property type="entry name" value="EF_Hand_1_Ca_BS"/>
</dbReference>
<dbReference type="PROSITE" id="PS50222">
    <property type="entry name" value="EF_HAND_2"/>
    <property type="match status" value="1"/>
</dbReference>
<sequence>MASNYSIPPELPNLLKTFTREVLRAQPTNIYEFGAIYFRQLLEQQRKAESSDNLPKLLEALFIEADTDGSGFLDHNEFQAILHKAQLGLTDHQIRILMTEADEYPDGRIEYREFVPIAAQILKAAFQNAARNAAQQMVRQQIHGMYRQELNELLIHKFQEADPDGTGRIPRHKLRAVLEDGEIGLTRHEINLLIATSDDNGDGFFSWEEFSRHTYDALLNAYGAHELGLPRSSEEVLDILVQAARMKDPDQSGVLAPSDLQSALTSADMGLTRFQIGALMSLVPPDLEQVEYLPILRRIAPTIFSILQGEEMKNPPDARVNGMERATLTDELAQRLAAFEESGPVSFAQVHSVLTEMGFSPPQASAVESLCVGLSVFSHSQRLTSPPGMDPQNISTAVVVQRAFDVLLQMKKLALDEQ</sequence>
<dbReference type="Proteomes" id="UP001141327">
    <property type="component" value="Unassembled WGS sequence"/>
</dbReference>
<organism evidence="3 4">
    <name type="scientific">Paratrimastix pyriformis</name>
    <dbReference type="NCBI Taxonomy" id="342808"/>
    <lineage>
        <taxon>Eukaryota</taxon>
        <taxon>Metamonada</taxon>
        <taxon>Preaxostyla</taxon>
        <taxon>Paratrimastigidae</taxon>
        <taxon>Paratrimastix</taxon>
    </lineage>
</organism>
<dbReference type="Gene3D" id="1.20.890.10">
    <property type="entry name" value="cAMP-dependent protein kinase regulatory subunit, dimerization-anchoring domain"/>
    <property type="match status" value="1"/>
</dbReference>
<dbReference type="Gene3D" id="1.10.238.10">
    <property type="entry name" value="EF-hand"/>
    <property type="match status" value="2"/>
</dbReference>
<proteinExistence type="predicted"/>
<accession>A0ABQ8UDY9</accession>
<dbReference type="Pfam" id="PF02197">
    <property type="entry name" value="RIIa"/>
    <property type="match status" value="1"/>
</dbReference>
<dbReference type="EMBL" id="JAPMOS010000082">
    <property type="protein sequence ID" value="KAJ4456091.1"/>
    <property type="molecule type" value="Genomic_DNA"/>
</dbReference>
<dbReference type="CDD" id="cd22984">
    <property type="entry name" value="DD_CrRSP7-like"/>
    <property type="match status" value="1"/>
</dbReference>
<evidence type="ECO:0000259" key="2">
    <source>
        <dbReference type="PROSITE" id="PS50222"/>
    </source>
</evidence>
<evidence type="ECO:0000256" key="1">
    <source>
        <dbReference type="ARBA" id="ARBA00022837"/>
    </source>
</evidence>